<dbReference type="EMBL" id="JAFNEN010002480">
    <property type="protein sequence ID" value="KAG8172669.1"/>
    <property type="molecule type" value="Genomic_DNA"/>
</dbReference>
<sequence>MEITDEPDGNGSFIMITKKSIKRKTSDTVSPSIVHPNKFQHLNPETSLDDINPTQEIEDNFTQVNTRPTRIPPLIITNPQFKWTEIRKKLIDSLGEERFPVKHQGSISSYK</sequence>
<gene>
    <name evidence="2" type="ORF">JTE90_005375</name>
</gene>
<evidence type="ECO:0000256" key="1">
    <source>
        <dbReference type="SAM" id="MobiDB-lite"/>
    </source>
</evidence>
<reference evidence="2 3" key="1">
    <citation type="journal article" date="2022" name="Nat. Ecol. Evol.">
        <title>A masculinizing supergene underlies an exaggerated male reproductive morph in a spider.</title>
        <authorList>
            <person name="Hendrickx F."/>
            <person name="De Corte Z."/>
            <person name="Sonet G."/>
            <person name="Van Belleghem S.M."/>
            <person name="Kostlbacher S."/>
            <person name="Vangestel C."/>
        </authorList>
    </citation>
    <scope>NUCLEOTIDE SEQUENCE [LARGE SCALE GENOMIC DNA]</scope>
    <source>
        <strain evidence="2">W744_W776</strain>
    </source>
</reference>
<comment type="caution">
    <text evidence="2">The sequence shown here is derived from an EMBL/GenBank/DDBJ whole genome shotgun (WGS) entry which is preliminary data.</text>
</comment>
<organism evidence="2 3">
    <name type="scientific">Oedothorax gibbosus</name>
    <dbReference type="NCBI Taxonomy" id="931172"/>
    <lineage>
        <taxon>Eukaryota</taxon>
        <taxon>Metazoa</taxon>
        <taxon>Ecdysozoa</taxon>
        <taxon>Arthropoda</taxon>
        <taxon>Chelicerata</taxon>
        <taxon>Arachnida</taxon>
        <taxon>Araneae</taxon>
        <taxon>Araneomorphae</taxon>
        <taxon>Entelegynae</taxon>
        <taxon>Araneoidea</taxon>
        <taxon>Linyphiidae</taxon>
        <taxon>Erigoninae</taxon>
        <taxon>Oedothorax</taxon>
    </lineage>
</organism>
<evidence type="ECO:0000313" key="3">
    <source>
        <dbReference type="Proteomes" id="UP000827092"/>
    </source>
</evidence>
<keyword evidence="3" id="KW-1185">Reference proteome</keyword>
<evidence type="ECO:0000313" key="2">
    <source>
        <dbReference type="EMBL" id="KAG8172669.1"/>
    </source>
</evidence>
<protein>
    <submittedName>
        <fullName evidence="2">Uncharacterized protein</fullName>
    </submittedName>
</protein>
<feature type="region of interest" description="Disordered" evidence="1">
    <location>
        <begin position="26"/>
        <end position="51"/>
    </location>
</feature>
<dbReference type="AlphaFoldDB" id="A0AAV6TLB4"/>
<proteinExistence type="predicted"/>
<accession>A0AAV6TLB4</accession>
<dbReference type="Proteomes" id="UP000827092">
    <property type="component" value="Unassembled WGS sequence"/>
</dbReference>
<name>A0AAV6TLB4_9ARAC</name>